<organism evidence="1 2">
    <name type="scientific">Aeromonas hydrophila</name>
    <dbReference type="NCBI Taxonomy" id="644"/>
    <lineage>
        <taxon>Bacteria</taxon>
        <taxon>Pseudomonadati</taxon>
        <taxon>Pseudomonadota</taxon>
        <taxon>Gammaproteobacteria</taxon>
        <taxon>Aeromonadales</taxon>
        <taxon>Aeromonadaceae</taxon>
        <taxon>Aeromonas</taxon>
    </lineage>
</organism>
<reference evidence="2" key="2">
    <citation type="submission" date="2018-02" db="EMBL/GenBank/DDBJ databases">
        <title>Phenotypic characterization and whole genome analysis of multidrug-resistant, extended-spectrum beta-lactamase-producing bacteria isolated from dogs in Germany.</title>
        <authorList>
            <person name="Williamson C."/>
        </authorList>
    </citation>
    <scope>NUCLEOTIDE SEQUENCE [LARGE SCALE GENOMIC DNA]</scope>
    <source>
        <strain evidence="2">AFG_SD03_1510_Ahy_093</strain>
    </source>
</reference>
<gene>
    <name evidence="1" type="ORF">C6C11_02615</name>
</gene>
<evidence type="ECO:0008006" key="3">
    <source>
        <dbReference type="Google" id="ProtNLM"/>
    </source>
</evidence>
<dbReference type="EMBL" id="PUTQ01000003">
    <property type="protein sequence ID" value="RCF52406.1"/>
    <property type="molecule type" value="Genomic_DNA"/>
</dbReference>
<name>A0ABD7GCH8_AERHY</name>
<reference evidence="1 2" key="1">
    <citation type="journal article" date="2018" name="PLoS ONE">
        <title>Phenotypic characterization and whole genome analysis of extended-spectrum beta-lactamase-producing bacteria isolated from dogs in Germany.</title>
        <authorList>
            <person name="Boehmer T."/>
            <person name="Vogler A.J."/>
            <person name="Thomas A."/>
            <person name="Sauer S."/>
            <person name="Hergenroether M."/>
            <person name="Straubinger R.K."/>
            <person name="Birdsell D."/>
            <person name="Keim P."/>
            <person name="Sahl J.W."/>
            <person name="Williamson C.H."/>
            <person name="Riehm J.M."/>
        </authorList>
    </citation>
    <scope>NUCLEOTIDE SEQUENCE [LARGE SCALE GENOMIC DNA]</scope>
    <source>
        <strain evidence="1 2">AFG_SD03_1510_Ahy_093</strain>
    </source>
</reference>
<evidence type="ECO:0000313" key="2">
    <source>
        <dbReference type="Proteomes" id="UP000253075"/>
    </source>
</evidence>
<dbReference type="AlphaFoldDB" id="A0ABD7GCH8"/>
<proteinExistence type="predicted"/>
<comment type="caution">
    <text evidence="1">The sequence shown here is derived from an EMBL/GenBank/DDBJ whole genome shotgun (WGS) entry which is preliminary data.</text>
</comment>
<sequence length="248" mass="29741">MFVHYTKNTNTLSKIMSSGLFINQCERKLMHLFTNDPELIKRDPQFFGMTCVRHEDESGSKKHCDEFGYFGIILSDEWIKRHSFKPVIYIDFFNSRQFRQAFELALTEWRKVKEDSEDGFFREALFNKHMARAVGAHQLSDWLAGYEYMEKKAHKYQNEWRYVQPLPLYNNRTTNELLDAIQRPSWASMLRCLKINNDDIVGFTTSKEYETEFTDWLVEHNIDKPLMIKEYLSGNCRLTKLWRFIRNL</sequence>
<evidence type="ECO:0000313" key="1">
    <source>
        <dbReference type="EMBL" id="RCF52406.1"/>
    </source>
</evidence>
<protein>
    <recommendedName>
        <fullName evidence="3">DUF2971 domain-containing protein</fullName>
    </recommendedName>
</protein>
<accession>A0ABD7GCH8</accession>
<dbReference type="Proteomes" id="UP000253075">
    <property type="component" value="Unassembled WGS sequence"/>
</dbReference>